<evidence type="ECO:0000256" key="6">
    <source>
        <dbReference type="ARBA" id="ARBA00023136"/>
    </source>
</evidence>
<organism evidence="9 10">
    <name type="scientific">Halalkalibaculum roseum</name>
    <dbReference type="NCBI Taxonomy" id="2709311"/>
    <lineage>
        <taxon>Bacteria</taxon>
        <taxon>Pseudomonadati</taxon>
        <taxon>Balneolota</taxon>
        <taxon>Balneolia</taxon>
        <taxon>Balneolales</taxon>
        <taxon>Balneolaceae</taxon>
        <taxon>Halalkalibaculum</taxon>
    </lineage>
</organism>
<dbReference type="PANTHER" id="PTHR30069:SF29">
    <property type="entry name" value="HEMOGLOBIN AND HEMOGLOBIN-HAPTOGLOBIN-BINDING PROTEIN 1-RELATED"/>
    <property type="match status" value="1"/>
</dbReference>
<dbReference type="Pfam" id="PF13715">
    <property type="entry name" value="CarbopepD_reg_2"/>
    <property type="match status" value="1"/>
</dbReference>
<evidence type="ECO:0000256" key="2">
    <source>
        <dbReference type="ARBA" id="ARBA00022448"/>
    </source>
</evidence>
<dbReference type="Gene3D" id="2.40.170.20">
    <property type="entry name" value="TonB-dependent receptor, beta-barrel domain"/>
    <property type="match status" value="1"/>
</dbReference>
<dbReference type="SUPFAM" id="SSF49464">
    <property type="entry name" value="Carboxypeptidase regulatory domain-like"/>
    <property type="match status" value="1"/>
</dbReference>
<keyword evidence="9" id="KW-0675">Receptor</keyword>
<dbReference type="RefSeq" id="WP_165137991.1">
    <property type="nucleotide sequence ID" value="NZ_JAALLT010000001.1"/>
</dbReference>
<reference evidence="9 10" key="1">
    <citation type="submission" date="2020-02" db="EMBL/GenBank/DDBJ databases">
        <title>Balneolaceae bacterium YR4-1, complete genome.</title>
        <authorList>
            <person name="Li Y."/>
            <person name="Wu S."/>
        </authorList>
    </citation>
    <scope>NUCLEOTIDE SEQUENCE [LARGE SCALE GENOMIC DNA]</scope>
    <source>
        <strain evidence="9 10">YR4-1</strain>
    </source>
</reference>
<sequence>MKLRLTGLINRRSFFSSIGLITTISVILLMLIPSNHLRAQGNREATYSFDFRGEELHEVLETIAREAEIDMVYDPDLVEGITVYQRINQESVPTLLGTILSDTSLDFLILSTGTIVIVKKVQEKAVYGSYFGKVVGSQTGRPLPGATVMLADASGGTSTNSSGSFALNKLLTGSYDIIFSYIGYEPVSKTITIRPGEQLREEVVLKPKPVDFAPIVVTEHKPQVVYAADRQSADPTGRWAPAGRMQDAIRSLTLFQGVQYGLPLTDLHLQGGQPGEHRIRLDGVPVYNPHSFGQMFSAFSPYALGSVELHKAGFGAKEGSQTAGLIDLTHDIGGMGDKSFMAQADPLSVNLRGDYRIGKNDSEEGSSFNIMGAARFNYWDLFQEPGLQQTLTEWDDLDPLITNLIIDSETDAALYEPREHTSRVRFHDLHLATRYDIDNYKTLSSSLYVGSNLVSTDLLRQAPVDEPSPRYLYARDEYRWNNVMGQVSYTQLVSSRLDLNTQVSYSSNRLRHRYLIGTSDSPGLPNLGLNSESVFASFLDAGALNLVPNQRNANNIQHLIFRTDGTYSFSPRFSMTAGARMDYVESRVDLSDLFYLATFTDQQSTLYSSFLNGSWRPGEYWEITAGNRLTYSSSIGRVYPEPRASVQVDRPDAKLGYWSLRISGGLYRQFINQYQITNPGPTSLVPSFTVWSHAGTAKVPEAWHLSGSLMLEPDEQTGINFEWFYKWQPTAYIVSYDNLLQGSDIARSGFSAFAESTEKKTYGVGLRINRSMAASRLKVMAGYDYSVARVTMDSQFGREVPVPWNQPHRIQFRTLWRVTPVFSTVLKWESVFSRTWAFRQSYYNYLLYEGAGQFGEYDFQSPENDRLSPFHQLDLSFIYRPEVSFMDLELRADLINVLDRRNTIDWSLQPNESGGYDIKKRTMPGLNPSLSIRMGF</sequence>
<dbReference type="InterPro" id="IPR036942">
    <property type="entry name" value="Beta-barrel_TonB_sf"/>
</dbReference>
<dbReference type="PANTHER" id="PTHR30069">
    <property type="entry name" value="TONB-DEPENDENT OUTER MEMBRANE RECEPTOR"/>
    <property type="match status" value="1"/>
</dbReference>
<evidence type="ECO:0000256" key="8">
    <source>
        <dbReference type="SAM" id="Phobius"/>
    </source>
</evidence>
<dbReference type="GO" id="GO:0044718">
    <property type="term" value="P:siderophore transmembrane transport"/>
    <property type="evidence" value="ECO:0007669"/>
    <property type="project" value="TreeGrafter"/>
</dbReference>
<dbReference type="EMBL" id="JAALLT010000001">
    <property type="protein sequence ID" value="NGP75001.1"/>
    <property type="molecule type" value="Genomic_DNA"/>
</dbReference>
<dbReference type="SUPFAM" id="SSF56935">
    <property type="entry name" value="Porins"/>
    <property type="match status" value="1"/>
</dbReference>
<feature type="transmembrane region" description="Helical" evidence="8">
    <location>
        <begin position="12"/>
        <end position="32"/>
    </location>
</feature>
<dbReference type="Proteomes" id="UP000473278">
    <property type="component" value="Unassembled WGS sequence"/>
</dbReference>
<dbReference type="GO" id="GO:0015344">
    <property type="term" value="F:siderophore uptake transmembrane transporter activity"/>
    <property type="evidence" value="ECO:0007669"/>
    <property type="project" value="TreeGrafter"/>
</dbReference>
<dbReference type="InterPro" id="IPR039426">
    <property type="entry name" value="TonB-dep_rcpt-like"/>
</dbReference>
<keyword evidence="5" id="KW-0732">Signal</keyword>
<accession>A0A6M1SI19</accession>
<dbReference type="InterPro" id="IPR008969">
    <property type="entry name" value="CarboxyPept-like_regulatory"/>
</dbReference>
<dbReference type="AlphaFoldDB" id="A0A6M1SI19"/>
<keyword evidence="2" id="KW-0813">Transport</keyword>
<evidence type="ECO:0000313" key="10">
    <source>
        <dbReference type="Proteomes" id="UP000473278"/>
    </source>
</evidence>
<keyword evidence="8" id="KW-1133">Transmembrane helix</keyword>
<name>A0A6M1SI19_9BACT</name>
<dbReference type="GO" id="GO:0009279">
    <property type="term" value="C:cell outer membrane"/>
    <property type="evidence" value="ECO:0007669"/>
    <property type="project" value="UniProtKB-SubCell"/>
</dbReference>
<keyword evidence="6 8" id="KW-0472">Membrane</keyword>
<protein>
    <submittedName>
        <fullName evidence="9">TonB-dependent receptor</fullName>
    </submittedName>
</protein>
<keyword evidence="10" id="KW-1185">Reference proteome</keyword>
<keyword evidence="4 8" id="KW-0812">Transmembrane</keyword>
<evidence type="ECO:0000256" key="3">
    <source>
        <dbReference type="ARBA" id="ARBA00022452"/>
    </source>
</evidence>
<dbReference type="Gene3D" id="2.60.40.1120">
    <property type="entry name" value="Carboxypeptidase-like, regulatory domain"/>
    <property type="match status" value="1"/>
</dbReference>
<keyword evidence="7" id="KW-0998">Cell outer membrane</keyword>
<gene>
    <name evidence="9" type="ORF">G3570_00030</name>
</gene>
<keyword evidence="3" id="KW-1134">Transmembrane beta strand</keyword>
<comment type="caution">
    <text evidence="9">The sequence shown here is derived from an EMBL/GenBank/DDBJ whole genome shotgun (WGS) entry which is preliminary data.</text>
</comment>
<evidence type="ECO:0000313" key="9">
    <source>
        <dbReference type="EMBL" id="NGP75001.1"/>
    </source>
</evidence>
<evidence type="ECO:0000256" key="5">
    <source>
        <dbReference type="ARBA" id="ARBA00022729"/>
    </source>
</evidence>
<evidence type="ECO:0000256" key="1">
    <source>
        <dbReference type="ARBA" id="ARBA00004571"/>
    </source>
</evidence>
<comment type="subcellular location">
    <subcellularLocation>
        <location evidence="1">Cell outer membrane</location>
        <topology evidence="1">Multi-pass membrane protein</topology>
    </subcellularLocation>
</comment>
<evidence type="ECO:0000256" key="4">
    <source>
        <dbReference type="ARBA" id="ARBA00022692"/>
    </source>
</evidence>
<proteinExistence type="predicted"/>
<evidence type="ECO:0000256" key="7">
    <source>
        <dbReference type="ARBA" id="ARBA00023237"/>
    </source>
</evidence>